<sequence length="509" mass="51750">MAVQNSLSPTVDILNQNTGDVITHYSQNADRVVNLSQTSIVRINASPETVNFYERQGNDLIVHMKDGTTVRYQHFFLLDAEGQHSELIFEDDKGVHHALFPFASEPGPAVAEAIVPSMADTTLGALTGAEGLTTLEVLGGIAAVGAIAGVAIAASNSGGGGGDNNNNGGGDNGGGDNGGGDNGGETPDPAEIAFDPLTDDNVLNSSEVLQDQILSGVVDAANAGRTITVTLGGNTYTAVIGADGSWSVTLPASALQALPQGLNTIGITLVDVNGNTISQTVDINVDTVAPALQFIPFTNGSLGGEQTTTDQILRGFTGAAEEGQTVTITLNGKTYTATVGADGSWQASIPAADLQALQNGQEYVLNVSITDLAGNTSSSETRFTVNLDQPALTLDPLTADNALNGAELGNDQILSGTTENIAAGAVVTVTLNGVNYYATVGGDGTWQVTLPSGDLQALANGNAALTVSVPNGTGTPLTVTDTIVVDRAPPSVSIAILSTDDYLNAAEAS</sequence>
<name>K8A3U8_9ENTR</name>
<dbReference type="InterPro" id="IPR048051">
    <property type="entry name" value="BapA-like_prefix-like"/>
</dbReference>
<feature type="domain" description="Biofilm-associated protein BapA-like prefix-like" evidence="3">
    <location>
        <begin position="25"/>
        <end position="94"/>
    </location>
</feature>
<dbReference type="InterPro" id="IPR044016">
    <property type="entry name" value="Big_13"/>
</dbReference>
<dbReference type="Proteomes" id="UP000009340">
    <property type="component" value="Unassembled WGS sequence"/>
</dbReference>
<dbReference type="Pfam" id="PF19077">
    <property type="entry name" value="Big_13"/>
    <property type="match status" value="1"/>
</dbReference>
<feature type="region of interest" description="Disordered" evidence="1">
    <location>
        <begin position="159"/>
        <end position="191"/>
    </location>
</feature>
<dbReference type="EMBL" id="CAKW01000146">
    <property type="protein sequence ID" value="CCJ74743.1"/>
    <property type="molecule type" value="Genomic_DNA"/>
</dbReference>
<dbReference type="NCBIfam" id="NF033510">
    <property type="entry name" value="Ca_tandemer"/>
    <property type="match status" value="3"/>
</dbReference>
<dbReference type="eggNOG" id="COG2911">
    <property type="taxonomic scope" value="Bacteria"/>
</dbReference>
<dbReference type="NCBIfam" id="NF033677">
    <property type="entry name" value="biofilm_BapA_N"/>
    <property type="match status" value="1"/>
</dbReference>
<dbReference type="NCBIfam" id="NF012196">
    <property type="entry name" value="Ig_like_ice"/>
    <property type="match status" value="1"/>
</dbReference>
<evidence type="ECO:0000313" key="5">
    <source>
        <dbReference type="Proteomes" id="UP000009340"/>
    </source>
</evidence>
<evidence type="ECO:0000259" key="3">
    <source>
        <dbReference type="Pfam" id="PF22783"/>
    </source>
</evidence>
<comment type="caution">
    <text evidence="4">The sequence shown here is derived from an EMBL/GenBank/DDBJ whole genome shotgun (WGS) entry which is preliminary data.</text>
</comment>
<feature type="compositionally biased region" description="Gly residues" evidence="1">
    <location>
        <begin position="159"/>
        <end position="183"/>
    </location>
</feature>
<protein>
    <submittedName>
        <fullName evidence="4">Large repetitive protein</fullName>
    </submittedName>
</protein>
<reference evidence="4" key="1">
    <citation type="submission" date="2012-07" db="EMBL/GenBank/DDBJ databases">
        <authorList>
            <person name="Cummings C."/>
        </authorList>
    </citation>
    <scope>NUCLEOTIDE SEQUENCE</scope>
    <source>
        <strain evidence="4">1330</strain>
    </source>
</reference>
<dbReference type="RefSeq" id="WP_007681602.1">
    <property type="nucleotide sequence ID" value="NZ_CAKW01000146.1"/>
</dbReference>
<evidence type="ECO:0000259" key="2">
    <source>
        <dbReference type="Pfam" id="PF19077"/>
    </source>
</evidence>
<organism evidence="4 5">
    <name type="scientific">Cronobacter condimenti 1330</name>
    <dbReference type="NCBI Taxonomy" id="1073999"/>
    <lineage>
        <taxon>Bacteria</taxon>
        <taxon>Pseudomonadati</taxon>
        <taxon>Pseudomonadota</taxon>
        <taxon>Gammaproteobacteria</taxon>
        <taxon>Enterobacterales</taxon>
        <taxon>Enterobacteriaceae</taxon>
        <taxon>Cronobacter</taxon>
    </lineage>
</organism>
<dbReference type="Pfam" id="PF22783">
    <property type="entry name" value="BapA_N"/>
    <property type="match status" value="1"/>
</dbReference>
<dbReference type="AlphaFoldDB" id="K8A3U8"/>
<evidence type="ECO:0000256" key="1">
    <source>
        <dbReference type="SAM" id="MobiDB-lite"/>
    </source>
</evidence>
<gene>
    <name evidence="4" type="ORF">BN137_4143</name>
</gene>
<dbReference type="Gene3D" id="2.60.40.10">
    <property type="entry name" value="Immunoglobulins"/>
    <property type="match status" value="3"/>
</dbReference>
<feature type="domain" description="Bacterial Ig-like" evidence="2">
    <location>
        <begin position="315"/>
        <end position="388"/>
    </location>
</feature>
<accession>K8A3U8</accession>
<proteinExistence type="predicted"/>
<dbReference type="eggNOG" id="COG3209">
    <property type="taxonomic scope" value="Bacteria"/>
</dbReference>
<evidence type="ECO:0000313" key="4">
    <source>
        <dbReference type="EMBL" id="CCJ74743.1"/>
    </source>
</evidence>
<dbReference type="InterPro" id="IPR049826">
    <property type="entry name" value="Ig-like_ice"/>
</dbReference>
<dbReference type="InterPro" id="IPR013783">
    <property type="entry name" value="Ig-like_fold"/>
</dbReference>